<dbReference type="Proteomes" id="UP000017819">
    <property type="component" value="Unassembled WGS sequence"/>
</dbReference>
<dbReference type="Pfam" id="PF05239">
    <property type="entry name" value="PRC"/>
    <property type="match status" value="1"/>
</dbReference>
<name>V4RKW9_9HYPH</name>
<feature type="domain" description="PRC-barrel" evidence="3">
    <location>
        <begin position="87"/>
        <end position="122"/>
    </location>
</feature>
<gene>
    <name evidence="4" type="ORF">N177_1274</name>
</gene>
<keyword evidence="2" id="KW-0732">Signal</keyword>
<evidence type="ECO:0000259" key="3">
    <source>
        <dbReference type="Pfam" id="PF05239"/>
    </source>
</evidence>
<keyword evidence="5" id="KW-1185">Reference proteome</keyword>
<feature type="region of interest" description="Disordered" evidence="1">
    <location>
        <begin position="26"/>
        <end position="63"/>
    </location>
</feature>
<dbReference type="EMBL" id="AWXZ01000017">
    <property type="protein sequence ID" value="ESR25939.1"/>
    <property type="molecule type" value="Genomic_DNA"/>
</dbReference>
<dbReference type="AlphaFoldDB" id="V4RKW9"/>
<organism evidence="4 5">
    <name type="scientific">Lutibaculum baratangense AMV1</name>
    <dbReference type="NCBI Taxonomy" id="631454"/>
    <lineage>
        <taxon>Bacteria</taxon>
        <taxon>Pseudomonadati</taxon>
        <taxon>Pseudomonadota</taxon>
        <taxon>Alphaproteobacteria</taxon>
        <taxon>Hyphomicrobiales</taxon>
        <taxon>Tepidamorphaceae</taxon>
        <taxon>Lutibaculum</taxon>
    </lineage>
</organism>
<accession>V4RKW9</accession>
<dbReference type="STRING" id="631454.N177_1274"/>
<proteinExistence type="predicted"/>
<feature type="chain" id="PRO_5004726864" description="PRC-barrel domain-containing protein" evidence="2">
    <location>
        <begin position="22"/>
        <end position="149"/>
    </location>
</feature>
<evidence type="ECO:0000313" key="4">
    <source>
        <dbReference type="EMBL" id="ESR25939.1"/>
    </source>
</evidence>
<comment type="caution">
    <text evidence="4">The sequence shown here is derived from an EMBL/GenBank/DDBJ whole genome shotgun (WGS) entry which is preliminary data.</text>
</comment>
<dbReference type="InterPro" id="IPR027275">
    <property type="entry name" value="PRC-brl_dom"/>
</dbReference>
<reference evidence="4 5" key="1">
    <citation type="journal article" date="2014" name="Genome Announc.">
        <title>Draft Genome Sequence of Lutibaculum baratangense Strain AMV1T, Isolated from a Mud Volcano in Andamans, India.</title>
        <authorList>
            <person name="Singh A."/>
            <person name="Sreenivas A."/>
            <person name="Sathyanarayana Reddy G."/>
            <person name="Pinnaka A.K."/>
            <person name="Shivaji S."/>
        </authorList>
    </citation>
    <scope>NUCLEOTIDE SEQUENCE [LARGE SCALE GENOMIC DNA]</scope>
    <source>
        <strain evidence="4 5">AMV1</strain>
    </source>
</reference>
<protein>
    <recommendedName>
        <fullName evidence="3">PRC-barrel domain-containing protein</fullName>
    </recommendedName>
</protein>
<evidence type="ECO:0000313" key="5">
    <source>
        <dbReference type="Proteomes" id="UP000017819"/>
    </source>
</evidence>
<evidence type="ECO:0000256" key="2">
    <source>
        <dbReference type="SAM" id="SignalP"/>
    </source>
</evidence>
<sequence length="149" mass="15040">MKILGPTVALATLVISAAAFAQGAPTDRPSEMLLEGTPPTTGAEVPSAPPDQQPRTGGASIGGIELETLDEAVEDQGTAGQAMPPRWVGLGIVDESGATLGEVEDVIDGSGGVPEALIVRRSDGSMETANVEGLTYEDGRLVADGTALD</sequence>
<evidence type="ECO:0000256" key="1">
    <source>
        <dbReference type="SAM" id="MobiDB-lite"/>
    </source>
</evidence>
<feature type="signal peptide" evidence="2">
    <location>
        <begin position="1"/>
        <end position="21"/>
    </location>
</feature>
<dbReference type="RefSeq" id="WP_023431419.1">
    <property type="nucleotide sequence ID" value="NZ_AWXZ01000017.1"/>
</dbReference>